<keyword evidence="6" id="KW-0732">Signal</keyword>
<comment type="subcellular location">
    <subcellularLocation>
        <location evidence="1">Membrane</location>
        <topology evidence="1">Multi-pass membrane protein</topology>
    </subcellularLocation>
</comment>
<feature type="transmembrane region" description="Helical" evidence="5">
    <location>
        <begin position="29"/>
        <end position="50"/>
    </location>
</feature>
<evidence type="ECO:0000313" key="8">
    <source>
        <dbReference type="EMBL" id="CAD7616907.1"/>
    </source>
</evidence>
<feature type="chain" id="PRO_5030893107" description="Amino acid permease/ SLC12A domain-containing protein" evidence="6">
    <location>
        <begin position="22"/>
        <end position="58"/>
    </location>
</feature>
<sequence>MRCLLNIWGVMLFLRLSWVIGQAGVGEGVAVICLANLVTLLTTISMSAVCTNGQIKGG</sequence>
<dbReference type="Pfam" id="PF00324">
    <property type="entry name" value="AA_permease"/>
    <property type="match status" value="1"/>
</dbReference>
<dbReference type="PANTHER" id="PTHR11827:SF103">
    <property type="entry name" value="SODIUM CHLORIDE COTRANSPORTER 69, ISOFORM E"/>
    <property type="match status" value="1"/>
</dbReference>
<name>A0A7R9KAB1_TIMGE</name>
<dbReference type="GO" id="GO:0006884">
    <property type="term" value="P:cell volume homeostasis"/>
    <property type="evidence" value="ECO:0007669"/>
    <property type="project" value="TreeGrafter"/>
</dbReference>
<reference evidence="8" key="1">
    <citation type="submission" date="2020-11" db="EMBL/GenBank/DDBJ databases">
        <authorList>
            <person name="Tran Van P."/>
        </authorList>
    </citation>
    <scope>NUCLEOTIDE SEQUENCE</scope>
</reference>
<protein>
    <recommendedName>
        <fullName evidence="7">Amino acid permease/ SLC12A domain-containing protein</fullName>
    </recommendedName>
</protein>
<evidence type="ECO:0000256" key="6">
    <source>
        <dbReference type="SAM" id="SignalP"/>
    </source>
</evidence>
<keyword evidence="3 5" id="KW-1133">Transmembrane helix</keyword>
<evidence type="ECO:0000259" key="7">
    <source>
        <dbReference type="Pfam" id="PF00324"/>
    </source>
</evidence>
<feature type="domain" description="Amino acid permease/ SLC12A" evidence="7">
    <location>
        <begin position="1"/>
        <end position="58"/>
    </location>
</feature>
<evidence type="ECO:0000256" key="5">
    <source>
        <dbReference type="SAM" id="Phobius"/>
    </source>
</evidence>
<evidence type="ECO:0000256" key="3">
    <source>
        <dbReference type="ARBA" id="ARBA00022989"/>
    </source>
</evidence>
<evidence type="ECO:0000256" key="1">
    <source>
        <dbReference type="ARBA" id="ARBA00004141"/>
    </source>
</evidence>
<dbReference type="PANTHER" id="PTHR11827">
    <property type="entry name" value="SOLUTE CARRIER FAMILY 12, CATION COTRANSPORTERS"/>
    <property type="match status" value="1"/>
</dbReference>
<keyword evidence="2 5" id="KW-0812">Transmembrane</keyword>
<keyword evidence="4 5" id="KW-0472">Membrane</keyword>
<dbReference type="InterPro" id="IPR004842">
    <property type="entry name" value="SLC12A_fam"/>
</dbReference>
<dbReference type="GO" id="GO:0055078">
    <property type="term" value="P:sodium ion homeostasis"/>
    <property type="evidence" value="ECO:0007669"/>
    <property type="project" value="TreeGrafter"/>
</dbReference>
<proteinExistence type="predicted"/>
<evidence type="ECO:0000256" key="4">
    <source>
        <dbReference type="ARBA" id="ARBA00023136"/>
    </source>
</evidence>
<dbReference type="EMBL" id="OE857541">
    <property type="protein sequence ID" value="CAD7616907.1"/>
    <property type="molecule type" value="Genomic_DNA"/>
</dbReference>
<accession>A0A7R9KAB1</accession>
<dbReference type="GO" id="GO:0016020">
    <property type="term" value="C:membrane"/>
    <property type="evidence" value="ECO:0007669"/>
    <property type="project" value="UniProtKB-SubCell"/>
</dbReference>
<dbReference type="GO" id="GO:0008511">
    <property type="term" value="F:sodium:potassium:chloride symporter activity"/>
    <property type="evidence" value="ECO:0007669"/>
    <property type="project" value="TreeGrafter"/>
</dbReference>
<dbReference type="Gene3D" id="1.20.1740.10">
    <property type="entry name" value="Amino acid/polyamine transporter I"/>
    <property type="match status" value="1"/>
</dbReference>
<organism evidence="8">
    <name type="scientific">Timema genevievae</name>
    <name type="common">Walking stick</name>
    <dbReference type="NCBI Taxonomy" id="629358"/>
    <lineage>
        <taxon>Eukaryota</taxon>
        <taxon>Metazoa</taxon>
        <taxon>Ecdysozoa</taxon>
        <taxon>Arthropoda</taxon>
        <taxon>Hexapoda</taxon>
        <taxon>Insecta</taxon>
        <taxon>Pterygota</taxon>
        <taxon>Neoptera</taxon>
        <taxon>Polyneoptera</taxon>
        <taxon>Phasmatodea</taxon>
        <taxon>Timematodea</taxon>
        <taxon>Timematoidea</taxon>
        <taxon>Timematidae</taxon>
        <taxon>Timema</taxon>
    </lineage>
</organism>
<gene>
    <name evidence="8" type="ORF">TGEB3V08_LOCUS11810</name>
</gene>
<dbReference type="InterPro" id="IPR004841">
    <property type="entry name" value="AA-permease/SLC12A_dom"/>
</dbReference>
<dbReference type="AlphaFoldDB" id="A0A7R9KAB1"/>
<feature type="signal peptide" evidence="6">
    <location>
        <begin position="1"/>
        <end position="21"/>
    </location>
</feature>
<dbReference type="GO" id="GO:0055064">
    <property type="term" value="P:chloride ion homeostasis"/>
    <property type="evidence" value="ECO:0007669"/>
    <property type="project" value="TreeGrafter"/>
</dbReference>
<evidence type="ECO:0000256" key="2">
    <source>
        <dbReference type="ARBA" id="ARBA00022692"/>
    </source>
</evidence>
<dbReference type="GO" id="GO:0055075">
    <property type="term" value="P:potassium ion homeostasis"/>
    <property type="evidence" value="ECO:0007669"/>
    <property type="project" value="TreeGrafter"/>
</dbReference>
<dbReference type="GO" id="GO:1990573">
    <property type="term" value="P:potassium ion import across plasma membrane"/>
    <property type="evidence" value="ECO:0007669"/>
    <property type="project" value="TreeGrafter"/>
</dbReference>